<evidence type="ECO:0000259" key="2">
    <source>
        <dbReference type="Pfam" id="PF25863"/>
    </source>
</evidence>
<feature type="region of interest" description="Disordered" evidence="1">
    <location>
        <begin position="302"/>
        <end position="334"/>
    </location>
</feature>
<evidence type="ECO:0000256" key="1">
    <source>
        <dbReference type="SAM" id="MobiDB-lite"/>
    </source>
</evidence>
<evidence type="ECO:0000313" key="4">
    <source>
        <dbReference type="Proteomes" id="UP000466345"/>
    </source>
</evidence>
<accession>A0A7K0CLZ0</accession>
<keyword evidence="4" id="KW-1185">Reference proteome</keyword>
<evidence type="ECO:0000313" key="3">
    <source>
        <dbReference type="EMBL" id="MQY14497.1"/>
    </source>
</evidence>
<dbReference type="Pfam" id="PF25863">
    <property type="entry name" value="PglZ_C"/>
    <property type="match status" value="1"/>
</dbReference>
<gene>
    <name evidence="3" type="ORF">SRB5_46650</name>
</gene>
<sequence length="487" mass="52272">MSATHDPTPRAVDTPYEKFRASLGGRPTVMQFERWVEEHPTDGDLAQALVDTGWLAARGERRRGGGDPAKALELFTRAAVLGGPAGRQAGIGAVEVLYALGRDQEAGEAEQVLREELAGPGGAAADALEVYDAMVAMLSDIRRSDRALDWCLAGLDHPAAREADPTGDGAAAELSRGLRTSRAFLRRELGLPLTDEDLAAEAEAEAELSAAGEALMAALDGLPPGRRVEVPDDGGPFDGVVLRWVRPDFAAVRARWPRSTDSYGDDYTAYAERLESDARAYADAGVVRVHLVSATDRVREVRRPRVPRRGRSGNPPGVQPAHRGHPPGADVGMAPTTQRPVLVRLGPQVQEVLRRPGEELTVEPSPGRTIRAPVPGGPHRGRADQSRGVQHSLCVTRGATGQLALLPRRQDPDKLRQALAALWESNTLPLTAVAAAAGLPPTRARGYATVLTQLLNTDGIQVLELLPDNKTLRLNLTWLKTQFGLEE</sequence>
<dbReference type="Proteomes" id="UP000466345">
    <property type="component" value="Unassembled WGS sequence"/>
</dbReference>
<dbReference type="AlphaFoldDB" id="A0A7K0CLZ0"/>
<name>A0A7K0CLZ0_9ACTN</name>
<feature type="domain" description="Alkaline phosphatase-like protein PglZ C-terminal" evidence="2">
    <location>
        <begin position="401"/>
        <end position="484"/>
    </location>
</feature>
<proteinExistence type="predicted"/>
<dbReference type="InterPro" id="IPR058882">
    <property type="entry name" value="PglZ_C"/>
</dbReference>
<reference evidence="3 4" key="1">
    <citation type="submission" date="2019-10" db="EMBL/GenBank/DDBJ databases">
        <title>Streptomyces smaragdinus sp. nov. and Streptomyces fabii sp. nov., isolated from the gut of fungus growing-termite Macrotermes natalensis.</title>
        <authorList>
            <person name="Schwitalla J."/>
            <person name="Benndorf R."/>
            <person name="Martin K."/>
            <person name="De Beer W."/>
            <person name="Kaster A.-K."/>
            <person name="Vollmers J."/>
            <person name="Poulsen M."/>
            <person name="Beemelmanns C."/>
        </authorList>
    </citation>
    <scope>NUCLEOTIDE SEQUENCE [LARGE SCALE GENOMIC DNA]</scope>
    <source>
        <strain evidence="3 4">RB5</strain>
    </source>
</reference>
<protein>
    <recommendedName>
        <fullName evidence="2">Alkaline phosphatase-like protein PglZ C-terminal domain-containing protein</fullName>
    </recommendedName>
</protein>
<comment type="caution">
    <text evidence="3">The sequence shown here is derived from an EMBL/GenBank/DDBJ whole genome shotgun (WGS) entry which is preliminary data.</text>
</comment>
<feature type="region of interest" description="Disordered" evidence="1">
    <location>
        <begin position="359"/>
        <end position="385"/>
    </location>
</feature>
<dbReference type="EMBL" id="WEGJ01000021">
    <property type="protein sequence ID" value="MQY14497.1"/>
    <property type="molecule type" value="Genomic_DNA"/>
</dbReference>
<organism evidence="3 4">
    <name type="scientific">Streptomyces smaragdinus</name>
    <dbReference type="NCBI Taxonomy" id="2585196"/>
    <lineage>
        <taxon>Bacteria</taxon>
        <taxon>Bacillati</taxon>
        <taxon>Actinomycetota</taxon>
        <taxon>Actinomycetes</taxon>
        <taxon>Kitasatosporales</taxon>
        <taxon>Streptomycetaceae</taxon>
        <taxon>Streptomyces</taxon>
    </lineage>
</organism>